<proteinExistence type="predicted"/>
<comment type="caution">
    <text evidence="1">The sequence shown here is derived from an EMBL/GenBank/DDBJ whole genome shotgun (WGS) entry which is preliminary data.</text>
</comment>
<evidence type="ECO:0000313" key="1">
    <source>
        <dbReference type="EMBL" id="CAI0387403.1"/>
    </source>
</evidence>
<keyword evidence="2" id="KW-1185">Reference proteome</keyword>
<dbReference type="Proteomes" id="UP001154282">
    <property type="component" value="Unassembled WGS sequence"/>
</dbReference>
<evidence type="ECO:0000313" key="2">
    <source>
        <dbReference type="Proteomes" id="UP001154282"/>
    </source>
</evidence>
<dbReference type="AlphaFoldDB" id="A0AAV0HR61"/>
<sequence length="97" mass="10706">MNANGSKVRRRIKVFCVLAMEGVWGVREEVEQLGVGEASIERSLALKKAIMTRSGILSPDPHFWFATELVVAAGGLAAASLQCRFVCDDSQRRERNN</sequence>
<gene>
    <name evidence="1" type="ORF">LITE_LOCUS5437</name>
</gene>
<protein>
    <submittedName>
        <fullName evidence="1">Uncharacterized protein</fullName>
    </submittedName>
</protein>
<name>A0AAV0HR61_9ROSI</name>
<organism evidence="1 2">
    <name type="scientific">Linum tenue</name>
    <dbReference type="NCBI Taxonomy" id="586396"/>
    <lineage>
        <taxon>Eukaryota</taxon>
        <taxon>Viridiplantae</taxon>
        <taxon>Streptophyta</taxon>
        <taxon>Embryophyta</taxon>
        <taxon>Tracheophyta</taxon>
        <taxon>Spermatophyta</taxon>
        <taxon>Magnoliopsida</taxon>
        <taxon>eudicotyledons</taxon>
        <taxon>Gunneridae</taxon>
        <taxon>Pentapetalae</taxon>
        <taxon>rosids</taxon>
        <taxon>fabids</taxon>
        <taxon>Malpighiales</taxon>
        <taxon>Linaceae</taxon>
        <taxon>Linum</taxon>
    </lineage>
</organism>
<accession>A0AAV0HR61</accession>
<dbReference type="EMBL" id="CAMGYJ010000002">
    <property type="protein sequence ID" value="CAI0387403.1"/>
    <property type="molecule type" value="Genomic_DNA"/>
</dbReference>
<reference evidence="1" key="1">
    <citation type="submission" date="2022-08" db="EMBL/GenBank/DDBJ databases">
        <authorList>
            <person name="Gutierrez-Valencia J."/>
        </authorList>
    </citation>
    <scope>NUCLEOTIDE SEQUENCE</scope>
</reference>